<evidence type="ECO:0000259" key="7">
    <source>
        <dbReference type="PROSITE" id="PS01124"/>
    </source>
</evidence>
<dbReference type="AlphaFoldDB" id="D1QRT0"/>
<evidence type="ECO:0000256" key="4">
    <source>
        <dbReference type="ARBA" id="ARBA00023015"/>
    </source>
</evidence>
<keyword evidence="6" id="KW-0812">Transmembrane</keyword>
<dbReference type="EMBL" id="ACUZ02000031">
    <property type="protein sequence ID" value="EFB31937.1"/>
    <property type="molecule type" value="Genomic_DNA"/>
</dbReference>
<dbReference type="InterPro" id="IPR018060">
    <property type="entry name" value="HTH_AraC"/>
</dbReference>
<evidence type="ECO:0000256" key="1">
    <source>
        <dbReference type="ARBA" id="ARBA00004196"/>
    </source>
</evidence>
<name>D1QRT0_9BACT</name>
<keyword evidence="6" id="KW-0472">Membrane</keyword>
<proteinExistence type="inferred from homology"/>
<dbReference type="Gene3D" id="3.40.50.2300">
    <property type="match status" value="2"/>
</dbReference>
<dbReference type="SMART" id="SM00342">
    <property type="entry name" value="HTH_ARAC"/>
    <property type="match status" value="1"/>
</dbReference>
<dbReference type="SUPFAM" id="SSF53822">
    <property type="entry name" value="Periplasmic binding protein-like I"/>
    <property type="match status" value="1"/>
</dbReference>
<dbReference type="InterPro" id="IPR025997">
    <property type="entry name" value="SBP_2_dom"/>
</dbReference>
<dbReference type="STRING" id="649760.HMPREF0971_01686"/>
<dbReference type="Pfam" id="PF12833">
    <property type="entry name" value="HTH_18"/>
    <property type="match status" value="1"/>
</dbReference>
<keyword evidence="5" id="KW-0804">Transcription</keyword>
<dbReference type="GO" id="GO:0043565">
    <property type="term" value="F:sequence-specific DNA binding"/>
    <property type="evidence" value="ECO:0007669"/>
    <property type="project" value="InterPro"/>
</dbReference>
<dbReference type="CDD" id="cd06308">
    <property type="entry name" value="PBP1_sensor_kinase-like"/>
    <property type="match status" value="1"/>
</dbReference>
<dbReference type="PANTHER" id="PTHR46847:SF3">
    <property type="entry name" value="GALACTOFURANOSE-BINDING PROTEIN YTFQ"/>
    <property type="match status" value="1"/>
</dbReference>
<keyword evidence="6" id="KW-1133">Transmembrane helix</keyword>
<organism evidence="8 9">
    <name type="scientific">Segatella oris F0302</name>
    <dbReference type="NCBI Taxonomy" id="649760"/>
    <lineage>
        <taxon>Bacteria</taxon>
        <taxon>Pseudomonadati</taxon>
        <taxon>Bacteroidota</taxon>
        <taxon>Bacteroidia</taxon>
        <taxon>Bacteroidales</taxon>
        <taxon>Prevotellaceae</taxon>
        <taxon>Segatella</taxon>
    </lineage>
</organism>
<evidence type="ECO:0000313" key="9">
    <source>
        <dbReference type="Proteomes" id="UP000004079"/>
    </source>
</evidence>
<accession>D1QRT0</accession>
<dbReference type="GO" id="GO:0030313">
    <property type="term" value="C:cell envelope"/>
    <property type="evidence" value="ECO:0007669"/>
    <property type="project" value="UniProtKB-SubCell"/>
</dbReference>
<evidence type="ECO:0000256" key="5">
    <source>
        <dbReference type="ARBA" id="ARBA00023163"/>
    </source>
</evidence>
<dbReference type="Gene3D" id="1.10.10.60">
    <property type="entry name" value="Homeodomain-like"/>
    <property type="match status" value="1"/>
</dbReference>
<dbReference type="GO" id="GO:0003700">
    <property type="term" value="F:DNA-binding transcription factor activity"/>
    <property type="evidence" value="ECO:0007669"/>
    <property type="project" value="InterPro"/>
</dbReference>
<reference evidence="8 9" key="1">
    <citation type="submission" date="2009-11" db="EMBL/GenBank/DDBJ databases">
        <authorList>
            <person name="Weinstock G."/>
            <person name="Sodergren E."/>
            <person name="Clifton S."/>
            <person name="Fulton L."/>
            <person name="Fulton B."/>
            <person name="Courtney L."/>
            <person name="Fronick C."/>
            <person name="Harrison M."/>
            <person name="Strong C."/>
            <person name="Farmer C."/>
            <person name="Delahaunty K."/>
            <person name="Markovic C."/>
            <person name="Hall O."/>
            <person name="Minx P."/>
            <person name="Tomlinson C."/>
            <person name="Mitreva M."/>
            <person name="Nelson J."/>
            <person name="Hou S."/>
            <person name="Wollam A."/>
            <person name="Pepin K.H."/>
            <person name="Johnson M."/>
            <person name="Bhonagiri V."/>
            <person name="Nash W.E."/>
            <person name="Warren W."/>
            <person name="Chinwalla A."/>
            <person name="Mardis E.R."/>
            <person name="Wilson R.K."/>
        </authorList>
    </citation>
    <scope>NUCLEOTIDE SEQUENCE [LARGE SCALE GENOMIC DNA]</scope>
    <source>
        <strain evidence="8 9">F0302</strain>
    </source>
</reference>
<sequence>MNKISSFILTFMGCLMICSCNSRNSKQYVIGVSQCSEDIWRDKLNQELQTATYMEDGVTMRFASADDNDKRQIQQIEQFIKDGVDLLIISPNQAHAITPVVDKAVEKGIPVILFDRKADGKYTAFIGADNVEVGRQMGDYVARQLDYHGNVIELMGLKGSSPAIERHRGFIERISRYPGIKLVESLQGDWTKASGRRAIQAFSQRHGTASCATIACVFAQNDRMAMGAREAGLLPKSTLFCGVDALPGEQGGMKLVADSVLSASYIYPTRGDLVMKLAMNILNHRPYQKENLLQSALVTPDKAPLMLMQADEMNMQQQRIQSLHERLDTFFMRYNHQKVYLLLTLIILVLFVGIFFYVYRMALYRHRMTEKSITEKLHHYMQLHEQRAQLERHLRLANVPQPDDVLDNDTVFMNKLFECIIKNLANSEFNVEMLASQLDMSRVQLYRKVKSVTDSSPVEIIRITRLQQADRLLKQGGMNVSEVSYRVGFSSPSYFSKCYKEQFGHVPTASNGHARALDGSNA</sequence>
<comment type="caution">
    <text evidence="8">The sequence shown here is derived from an EMBL/GenBank/DDBJ whole genome shotgun (WGS) entry which is preliminary data.</text>
</comment>
<keyword evidence="4" id="KW-0805">Transcription regulation</keyword>
<feature type="transmembrane region" description="Helical" evidence="6">
    <location>
        <begin position="339"/>
        <end position="359"/>
    </location>
</feature>
<comment type="similarity">
    <text evidence="2">Belongs to the bacterial solute-binding protein 2 family.</text>
</comment>
<dbReference type="Proteomes" id="UP000004079">
    <property type="component" value="Unassembled WGS sequence"/>
</dbReference>
<feature type="domain" description="HTH araC/xylS-type" evidence="7">
    <location>
        <begin position="414"/>
        <end position="513"/>
    </location>
</feature>
<gene>
    <name evidence="8" type="ORF">HMPREF0971_01686</name>
</gene>
<dbReference type="PROSITE" id="PS01124">
    <property type="entry name" value="HTH_ARAC_FAMILY_2"/>
    <property type="match status" value="1"/>
</dbReference>
<dbReference type="RefSeq" id="WP_004373155.1">
    <property type="nucleotide sequence ID" value="NZ_GG703885.1"/>
</dbReference>
<dbReference type="InterPro" id="IPR028082">
    <property type="entry name" value="Peripla_BP_I"/>
</dbReference>
<keyword evidence="3" id="KW-0732">Signal</keyword>
<dbReference type="GO" id="GO:0030246">
    <property type="term" value="F:carbohydrate binding"/>
    <property type="evidence" value="ECO:0007669"/>
    <property type="project" value="UniProtKB-ARBA"/>
</dbReference>
<evidence type="ECO:0000256" key="6">
    <source>
        <dbReference type="SAM" id="Phobius"/>
    </source>
</evidence>
<comment type="subcellular location">
    <subcellularLocation>
        <location evidence="1">Cell envelope</location>
    </subcellularLocation>
</comment>
<evidence type="ECO:0000256" key="2">
    <source>
        <dbReference type="ARBA" id="ARBA00007639"/>
    </source>
</evidence>
<dbReference type="Pfam" id="PF13407">
    <property type="entry name" value="Peripla_BP_4"/>
    <property type="match status" value="1"/>
</dbReference>
<dbReference type="SUPFAM" id="SSF46689">
    <property type="entry name" value="Homeodomain-like"/>
    <property type="match status" value="1"/>
</dbReference>
<dbReference type="PANTHER" id="PTHR46847">
    <property type="entry name" value="D-ALLOSE-BINDING PERIPLASMIC PROTEIN-RELATED"/>
    <property type="match status" value="1"/>
</dbReference>
<protein>
    <submittedName>
        <fullName evidence="8">Transcriptional regulator, AraC family</fullName>
    </submittedName>
</protein>
<dbReference type="PROSITE" id="PS51257">
    <property type="entry name" value="PROKAR_LIPOPROTEIN"/>
    <property type="match status" value="1"/>
</dbReference>
<dbReference type="InterPro" id="IPR009057">
    <property type="entry name" value="Homeodomain-like_sf"/>
</dbReference>
<dbReference type="HOGENOM" id="CLU_529820_0_0_10"/>
<evidence type="ECO:0000256" key="3">
    <source>
        <dbReference type="ARBA" id="ARBA00022729"/>
    </source>
</evidence>
<evidence type="ECO:0000313" key="8">
    <source>
        <dbReference type="EMBL" id="EFB31937.1"/>
    </source>
</evidence>